<dbReference type="Pfam" id="PF02557">
    <property type="entry name" value="VanY"/>
    <property type="match status" value="1"/>
</dbReference>
<proteinExistence type="predicted"/>
<feature type="region of interest" description="Disordered" evidence="1">
    <location>
        <begin position="21"/>
        <end position="85"/>
    </location>
</feature>
<keyword evidence="3" id="KW-0378">Hydrolase</keyword>
<dbReference type="PROSITE" id="PS51257">
    <property type="entry name" value="PROKAR_LIPOPROTEIN"/>
    <property type="match status" value="1"/>
</dbReference>
<dbReference type="InterPro" id="IPR006311">
    <property type="entry name" value="TAT_signal"/>
</dbReference>
<name>A0A1H4M750_9MICC</name>
<dbReference type="STRING" id="156980.SAMN04489745_1248"/>
<dbReference type="PANTHER" id="PTHR34385:SF1">
    <property type="entry name" value="PEPTIDOGLYCAN L-ALANYL-D-GLUTAMATE ENDOPEPTIDASE CWLK"/>
    <property type="match status" value="1"/>
</dbReference>
<dbReference type="RefSeq" id="WP_066211442.1">
    <property type="nucleotide sequence ID" value="NZ_FNSN01000003.1"/>
</dbReference>
<dbReference type="Proteomes" id="UP000182652">
    <property type="component" value="Unassembled WGS sequence"/>
</dbReference>
<evidence type="ECO:0000259" key="2">
    <source>
        <dbReference type="Pfam" id="PF02557"/>
    </source>
</evidence>
<dbReference type="Gene3D" id="3.30.1380.10">
    <property type="match status" value="1"/>
</dbReference>
<dbReference type="InterPro" id="IPR003709">
    <property type="entry name" value="VanY-like_core_dom"/>
</dbReference>
<dbReference type="InterPro" id="IPR052179">
    <property type="entry name" value="DD-CPase-like"/>
</dbReference>
<protein>
    <submittedName>
        <fullName evidence="3">D-Ala-D-Ala carboxypeptidase. Metallo peptidase. MEROPS family M15B</fullName>
    </submittedName>
</protein>
<dbReference type="SUPFAM" id="SSF55166">
    <property type="entry name" value="Hedgehog/DD-peptidase"/>
    <property type="match status" value="1"/>
</dbReference>
<organism evidence="3 4">
    <name type="scientific">Arthrobacter woluwensis</name>
    <dbReference type="NCBI Taxonomy" id="156980"/>
    <lineage>
        <taxon>Bacteria</taxon>
        <taxon>Bacillati</taxon>
        <taxon>Actinomycetota</taxon>
        <taxon>Actinomycetes</taxon>
        <taxon>Micrococcales</taxon>
        <taxon>Micrococcaceae</taxon>
        <taxon>Arthrobacter</taxon>
    </lineage>
</organism>
<feature type="domain" description="D-alanyl-D-alanine carboxypeptidase-like core" evidence="2">
    <location>
        <begin position="122"/>
        <end position="248"/>
    </location>
</feature>
<accession>A0A1H4M750</accession>
<dbReference type="InterPro" id="IPR009045">
    <property type="entry name" value="Zn_M74/Hedgehog-like"/>
</dbReference>
<reference evidence="3 4" key="1">
    <citation type="submission" date="2016-10" db="EMBL/GenBank/DDBJ databases">
        <authorList>
            <person name="de Groot N.N."/>
        </authorList>
    </citation>
    <scope>NUCLEOTIDE SEQUENCE [LARGE SCALE GENOMIC DNA]</scope>
    <source>
        <strain evidence="3 4">DSM 10495</strain>
    </source>
</reference>
<dbReference type="PROSITE" id="PS51318">
    <property type="entry name" value="TAT"/>
    <property type="match status" value="1"/>
</dbReference>
<evidence type="ECO:0000313" key="3">
    <source>
        <dbReference type="EMBL" id="SEB78773.1"/>
    </source>
</evidence>
<evidence type="ECO:0000313" key="4">
    <source>
        <dbReference type="Proteomes" id="UP000182652"/>
    </source>
</evidence>
<keyword evidence="3" id="KW-0121">Carboxypeptidase</keyword>
<dbReference type="CDD" id="cd14852">
    <property type="entry name" value="LD-carboxypeptidase"/>
    <property type="match status" value="1"/>
</dbReference>
<gene>
    <name evidence="3" type="ORF">SAMN04489745_1248</name>
</gene>
<dbReference type="EMBL" id="FNSN01000003">
    <property type="protein sequence ID" value="SEB78773.1"/>
    <property type="molecule type" value="Genomic_DNA"/>
</dbReference>
<keyword evidence="4" id="KW-1185">Reference proteome</keyword>
<dbReference type="GO" id="GO:0006508">
    <property type="term" value="P:proteolysis"/>
    <property type="evidence" value="ECO:0007669"/>
    <property type="project" value="InterPro"/>
</dbReference>
<feature type="compositionally biased region" description="Low complexity" evidence="1">
    <location>
        <begin position="21"/>
        <end position="60"/>
    </location>
</feature>
<dbReference type="PANTHER" id="PTHR34385">
    <property type="entry name" value="D-ALANYL-D-ALANINE CARBOXYPEPTIDASE"/>
    <property type="match status" value="1"/>
</dbReference>
<sequence>MEPRRRDLLRAGLLGAGALGLAACSPTTPTQGSASASPAAAGGVSASGSRAPSPSASAVPTPKPTPAAPYLSLRGPRHSFDDPRSPWVVVNKHRPLKPVDFAPQDLRAPAVAATATGELALVNATTATAAEKMFAAASQDGVGLVLASGYRSYTTQVGLYQSYANARGTASADTASARPGYSEHQTGWAFDIGDSGGACAFVPCFASTPAAVWAAKRAHEFGFIVRYQMGLEGVTGYLAEPWHLRYIGPEAARDMQARGIKTLEQYFGLPSAPGYR</sequence>
<dbReference type="AlphaFoldDB" id="A0A1H4M750"/>
<dbReference type="GO" id="GO:0004180">
    <property type="term" value="F:carboxypeptidase activity"/>
    <property type="evidence" value="ECO:0007669"/>
    <property type="project" value="UniProtKB-KW"/>
</dbReference>
<keyword evidence="3" id="KW-0645">Protease</keyword>
<dbReference type="InterPro" id="IPR058193">
    <property type="entry name" value="VanY/YodJ_core_dom"/>
</dbReference>
<evidence type="ECO:0000256" key="1">
    <source>
        <dbReference type="SAM" id="MobiDB-lite"/>
    </source>
</evidence>